<reference evidence="2" key="1">
    <citation type="submission" date="2020-02" db="EMBL/GenBank/DDBJ databases">
        <authorList>
            <person name="Meier V. D."/>
        </authorList>
    </citation>
    <scope>NUCLEOTIDE SEQUENCE</scope>
    <source>
        <strain evidence="2">AVDCRST_MAG23</strain>
    </source>
</reference>
<protein>
    <submittedName>
        <fullName evidence="2">Uncharacterized protein</fullName>
    </submittedName>
</protein>
<organism evidence="2">
    <name type="scientific">uncultured Sphingosinicella sp</name>
    <dbReference type="NCBI Taxonomy" id="478748"/>
    <lineage>
        <taxon>Bacteria</taxon>
        <taxon>Pseudomonadati</taxon>
        <taxon>Pseudomonadota</taxon>
        <taxon>Alphaproteobacteria</taxon>
        <taxon>Sphingomonadales</taxon>
        <taxon>Sphingosinicellaceae</taxon>
        <taxon>Sphingosinicella</taxon>
        <taxon>environmental samples</taxon>
    </lineage>
</organism>
<feature type="region of interest" description="Disordered" evidence="1">
    <location>
        <begin position="1"/>
        <end position="59"/>
    </location>
</feature>
<sequence length="59" mass="6268">GADRAGDRPARNGSLRPPPGAERGRRTSAASRGASSASRTSGGRDRPDRPAARQWRRDV</sequence>
<gene>
    <name evidence="2" type="ORF">AVDCRST_MAG23-411</name>
</gene>
<feature type="compositionally biased region" description="Basic and acidic residues" evidence="1">
    <location>
        <begin position="1"/>
        <end position="10"/>
    </location>
</feature>
<evidence type="ECO:0000313" key="2">
    <source>
        <dbReference type="EMBL" id="CAA9523679.1"/>
    </source>
</evidence>
<evidence type="ECO:0000256" key="1">
    <source>
        <dbReference type="SAM" id="MobiDB-lite"/>
    </source>
</evidence>
<feature type="compositionally biased region" description="Basic and acidic residues" evidence="1">
    <location>
        <begin position="42"/>
        <end position="59"/>
    </location>
</feature>
<proteinExistence type="predicted"/>
<accession>A0A6J4THY0</accession>
<name>A0A6J4THY0_9SPHN</name>
<dbReference type="EMBL" id="CADCWD010000015">
    <property type="protein sequence ID" value="CAA9523679.1"/>
    <property type="molecule type" value="Genomic_DNA"/>
</dbReference>
<feature type="non-terminal residue" evidence="2">
    <location>
        <position position="59"/>
    </location>
</feature>
<dbReference type="AlphaFoldDB" id="A0A6J4THY0"/>
<feature type="non-terminal residue" evidence="2">
    <location>
        <position position="1"/>
    </location>
</feature>
<feature type="compositionally biased region" description="Low complexity" evidence="1">
    <location>
        <begin position="27"/>
        <end position="41"/>
    </location>
</feature>